<dbReference type="GO" id="GO:0031410">
    <property type="term" value="C:cytoplasmic vesicle"/>
    <property type="evidence" value="ECO:0007669"/>
    <property type="project" value="TreeGrafter"/>
</dbReference>
<reference evidence="1" key="1">
    <citation type="submission" date="2018-05" db="EMBL/GenBank/DDBJ databases">
        <authorList>
            <person name="Lanie J.A."/>
            <person name="Ng W.-L."/>
            <person name="Kazmierczak K.M."/>
            <person name="Andrzejewski T.M."/>
            <person name="Davidsen T.M."/>
            <person name="Wayne K.J."/>
            <person name="Tettelin H."/>
            <person name="Glass J.I."/>
            <person name="Rusch D."/>
            <person name="Podicherti R."/>
            <person name="Tsui H.-C.T."/>
            <person name="Winkler M.E."/>
        </authorList>
    </citation>
    <scope>NUCLEOTIDE SEQUENCE</scope>
</reference>
<sequence length="317" mass="33740">QGYGFYVIGVATIPNVDYTSGFPSSNAIQNGDPDGIELWVNGQIVDAVSYAGFMNDSEGSIMEEATPNDSDDEYFEGGEGLSIGRIGVDGSPWNVDANSPGTVNEGQILDPNADFPPNANAGADQIVSSGDVVTLDGSGSSDPDGTIVDYLWEQTAGSDVTLSANNLAEVSFTAPQVTETTTWTFLLTVEDDGGNTSDDEVNVTVYILSQITIYDIQENFATYDGQIVNVVGVVTIGDGLLYPSKTKFYIQDESGRGIQIYNDPPLDRIYNRGDYIEVTGTVTQYADDVEIIDPAITLLGSDYDLPEAHTAVGDEGL</sequence>
<protein>
    <recommendedName>
        <fullName evidence="2">PKD/Chitinase domain-containing protein</fullName>
    </recommendedName>
</protein>
<dbReference type="Gene3D" id="2.60.40.10">
    <property type="entry name" value="Immunoglobulins"/>
    <property type="match status" value="1"/>
</dbReference>
<organism evidence="1">
    <name type="scientific">marine metagenome</name>
    <dbReference type="NCBI Taxonomy" id="408172"/>
    <lineage>
        <taxon>unclassified sequences</taxon>
        <taxon>metagenomes</taxon>
        <taxon>ecological metagenomes</taxon>
    </lineage>
</organism>
<dbReference type="Pfam" id="PF22352">
    <property type="entry name" value="K319L-like_PKD"/>
    <property type="match status" value="1"/>
</dbReference>
<dbReference type="GO" id="GO:0001764">
    <property type="term" value="P:neuron migration"/>
    <property type="evidence" value="ECO:0007669"/>
    <property type="project" value="TreeGrafter"/>
</dbReference>
<gene>
    <name evidence="1" type="ORF">METZ01_LOCUS354314</name>
</gene>
<dbReference type="EMBL" id="UINC01124364">
    <property type="protein sequence ID" value="SVD01460.1"/>
    <property type="molecule type" value="Genomic_DNA"/>
</dbReference>
<dbReference type="GO" id="GO:0016020">
    <property type="term" value="C:membrane"/>
    <property type="evidence" value="ECO:0007669"/>
    <property type="project" value="TreeGrafter"/>
</dbReference>
<dbReference type="InterPro" id="IPR029865">
    <property type="entry name" value="KIAA0319-like"/>
</dbReference>
<feature type="non-terminal residue" evidence="1">
    <location>
        <position position="1"/>
    </location>
</feature>
<evidence type="ECO:0000313" key="1">
    <source>
        <dbReference type="EMBL" id="SVD01460.1"/>
    </source>
</evidence>
<dbReference type="PANTHER" id="PTHR46182">
    <property type="entry name" value="FI19480P1"/>
    <property type="match status" value="1"/>
</dbReference>
<dbReference type="InterPro" id="IPR035986">
    <property type="entry name" value="PKD_dom_sf"/>
</dbReference>
<evidence type="ECO:0008006" key="2">
    <source>
        <dbReference type="Google" id="ProtNLM"/>
    </source>
</evidence>
<feature type="non-terminal residue" evidence="1">
    <location>
        <position position="317"/>
    </location>
</feature>
<proteinExistence type="predicted"/>
<name>A0A382RVI1_9ZZZZ</name>
<dbReference type="SUPFAM" id="SSF49299">
    <property type="entry name" value="PKD domain"/>
    <property type="match status" value="1"/>
</dbReference>
<dbReference type="AlphaFoldDB" id="A0A382RVI1"/>
<accession>A0A382RVI1</accession>
<dbReference type="InterPro" id="IPR013783">
    <property type="entry name" value="Ig-like_fold"/>
</dbReference>
<dbReference type="PANTHER" id="PTHR46182:SF2">
    <property type="entry name" value="FI19480P1"/>
    <property type="match status" value="1"/>
</dbReference>